<evidence type="ECO:0000256" key="1">
    <source>
        <dbReference type="ARBA" id="ARBA00010964"/>
    </source>
</evidence>
<keyword evidence="4" id="KW-1185">Reference proteome</keyword>
<dbReference type="GO" id="GO:0040037">
    <property type="term" value="P:negative regulation of fibroblast growth factor receptor signaling pathway"/>
    <property type="evidence" value="ECO:0007669"/>
    <property type="project" value="TreeGrafter"/>
</dbReference>
<dbReference type="PANTHER" id="PTHR12365">
    <property type="entry name" value="SPROUTY"/>
    <property type="match status" value="1"/>
</dbReference>
<feature type="region of interest" description="Disordered" evidence="2">
    <location>
        <begin position="167"/>
        <end position="189"/>
    </location>
</feature>
<dbReference type="PANTHER" id="PTHR12365:SF7">
    <property type="entry name" value="PROTEIN SPROUTY"/>
    <property type="match status" value="1"/>
</dbReference>
<feature type="region of interest" description="Disordered" evidence="2">
    <location>
        <begin position="1"/>
        <end position="84"/>
    </location>
</feature>
<accession>A0A9P0L9A1</accession>
<sequence length="335" mass="35813">MAASPPHGNGGQPQPQPRHAYSITAHPEAPTPPPPPPPHHQQQRPPTRARPPPPVMSQHQPPTIAPLPPLRTTPPQPLSSTPIAAFTGLGQTNTAQGSVVTLAVPRPENERSTNEYVEAPFRSSGGSLHQQHHGPAGATGHLHLPPAPTRPHRLPLHSAAPLAVPAVTKQPASASFSKEPPHGSTTTGECAARPSIVCPECGRCRCESCQLPRPLPQRWCCRDSCLVSADSVIDYASCLCCVKGLFYHCGDADSGGESCADEPCGCAGERRAARWACMGALACALPCLWLYWPLQGCKRAVETCYARHSRTGCRCRRPTVLHTPQKRLLDSSPDF</sequence>
<feature type="compositionally biased region" description="Pro residues" evidence="2">
    <location>
        <begin position="63"/>
        <end position="77"/>
    </location>
</feature>
<dbReference type="Pfam" id="PF05210">
    <property type="entry name" value="Sprouty"/>
    <property type="match status" value="1"/>
</dbReference>
<dbReference type="InterPro" id="IPR007875">
    <property type="entry name" value="Sprouty"/>
</dbReference>
<dbReference type="EMBL" id="CAKOFQ010007030">
    <property type="protein sequence ID" value="CAH1987860.1"/>
    <property type="molecule type" value="Genomic_DNA"/>
</dbReference>
<dbReference type="GO" id="GO:0005829">
    <property type="term" value="C:cytosol"/>
    <property type="evidence" value="ECO:0007669"/>
    <property type="project" value="TreeGrafter"/>
</dbReference>
<dbReference type="AlphaFoldDB" id="A0A9P0L9A1"/>
<evidence type="ECO:0000256" key="2">
    <source>
        <dbReference type="SAM" id="MobiDB-lite"/>
    </source>
</evidence>
<dbReference type="GO" id="GO:0048513">
    <property type="term" value="P:animal organ development"/>
    <property type="evidence" value="ECO:0007669"/>
    <property type="project" value="TreeGrafter"/>
</dbReference>
<dbReference type="PRINTS" id="PR01217">
    <property type="entry name" value="PRICHEXTENSN"/>
</dbReference>
<protein>
    <recommendedName>
        <fullName evidence="5">Sprouty</fullName>
    </recommendedName>
</protein>
<dbReference type="Proteomes" id="UP001152888">
    <property type="component" value="Unassembled WGS sequence"/>
</dbReference>
<dbReference type="GO" id="GO:0016020">
    <property type="term" value="C:membrane"/>
    <property type="evidence" value="ECO:0007669"/>
    <property type="project" value="InterPro"/>
</dbReference>
<dbReference type="PROSITE" id="PS51227">
    <property type="entry name" value="SPR"/>
    <property type="match status" value="1"/>
</dbReference>
<evidence type="ECO:0008006" key="5">
    <source>
        <dbReference type="Google" id="ProtNLM"/>
    </source>
</evidence>
<evidence type="ECO:0000313" key="4">
    <source>
        <dbReference type="Proteomes" id="UP001152888"/>
    </source>
</evidence>
<comment type="similarity">
    <text evidence="1">Belongs to the sprouty family.</text>
</comment>
<gene>
    <name evidence="3" type="ORF">ACAOBT_LOCUS18123</name>
</gene>
<name>A0A9P0L9A1_ACAOB</name>
<organism evidence="3 4">
    <name type="scientific">Acanthoscelides obtectus</name>
    <name type="common">Bean weevil</name>
    <name type="synonym">Bruchus obtectus</name>
    <dbReference type="NCBI Taxonomy" id="200917"/>
    <lineage>
        <taxon>Eukaryota</taxon>
        <taxon>Metazoa</taxon>
        <taxon>Ecdysozoa</taxon>
        <taxon>Arthropoda</taxon>
        <taxon>Hexapoda</taxon>
        <taxon>Insecta</taxon>
        <taxon>Pterygota</taxon>
        <taxon>Neoptera</taxon>
        <taxon>Endopterygota</taxon>
        <taxon>Coleoptera</taxon>
        <taxon>Polyphaga</taxon>
        <taxon>Cucujiformia</taxon>
        <taxon>Chrysomeloidea</taxon>
        <taxon>Chrysomelidae</taxon>
        <taxon>Bruchinae</taxon>
        <taxon>Bruchini</taxon>
        <taxon>Acanthoscelides</taxon>
    </lineage>
</organism>
<comment type="caution">
    <text evidence="3">The sequence shown here is derived from an EMBL/GenBank/DDBJ whole genome shotgun (WGS) entry which is preliminary data.</text>
</comment>
<feature type="region of interest" description="Disordered" evidence="2">
    <location>
        <begin position="122"/>
        <end position="155"/>
    </location>
</feature>
<proteinExistence type="inferred from homology"/>
<dbReference type="InterPro" id="IPR051192">
    <property type="entry name" value="Sprouty_domain"/>
</dbReference>
<dbReference type="GO" id="GO:0046580">
    <property type="term" value="P:negative regulation of Ras protein signal transduction"/>
    <property type="evidence" value="ECO:0007669"/>
    <property type="project" value="TreeGrafter"/>
</dbReference>
<dbReference type="OrthoDB" id="10038884at2759"/>
<reference evidence="3" key="1">
    <citation type="submission" date="2022-03" db="EMBL/GenBank/DDBJ databases">
        <authorList>
            <person name="Sayadi A."/>
        </authorList>
    </citation>
    <scope>NUCLEOTIDE SEQUENCE</scope>
</reference>
<evidence type="ECO:0000313" key="3">
    <source>
        <dbReference type="EMBL" id="CAH1987860.1"/>
    </source>
</evidence>
<feature type="compositionally biased region" description="Pro residues" evidence="2">
    <location>
        <begin position="29"/>
        <end position="39"/>
    </location>
</feature>